<dbReference type="EMBL" id="JH711576">
    <property type="protein sequence ID" value="EIW82750.1"/>
    <property type="molecule type" value="Genomic_DNA"/>
</dbReference>
<evidence type="ECO:0000256" key="6">
    <source>
        <dbReference type="SAM" id="MobiDB-lite"/>
    </source>
</evidence>
<feature type="transmembrane region" description="Helical" evidence="7">
    <location>
        <begin position="214"/>
        <end position="233"/>
    </location>
</feature>
<accession>A0A5M3MUN7</accession>
<keyword evidence="3 7" id="KW-1133">Transmembrane helix</keyword>
<organism evidence="9 10">
    <name type="scientific">Coniophora puteana (strain RWD-64-598)</name>
    <name type="common">Brown rot fungus</name>
    <dbReference type="NCBI Taxonomy" id="741705"/>
    <lineage>
        <taxon>Eukaryota</taxon>
        <taxon>Fungi</taxon>
        <taxon>Dikarya</taxon>
        <taxon>Basidiomycota</taxon>
        <taxon>Agaricomycotina</taxon>
        <taxon>Agaricomycetes</taxon>
        <taxon>Agaricomycetidae</taxon>
        <taxon>Boletales</taxon>
        <taxon>Coniophorineae</taxon>
        <taxon>Coniophoraceae</taxon>
        <taxon>Coniophora</taxon>
    </lineage>
</organism>
<evidence type="ECO:0000256" key="4">
    <source>
        <dbReference type="ARBA" id="ARBA00023136"/>
    </source>
</evidence>
<comment type="caution">
    <text evidence="9">The sequence shown here is derived from an EMBL/GenBank/DDBJ whole genome shotgun (WGS) entry which is preliminary data.</text>
</comment>
<dbReference type="OrthoDB" id="444631at2759"/>
<reference evidence="10" key="1">
    <citation type="journal article" date="2012" name="Science">
        <title>The Paleozoic origin of enzymatic lignin decomposition reconstructed from 31 fungal genomes.</title>
        <authorList>
            <person name="Floudas D."/>
            <person name="Binder M."/>
            <person name="Riley R."/>
            <person name="Barry K."/>
            <person name="Blanchette R.A."/>
            <person name="Henrissat B."/>
            <person name="Martinez A.T."/>
            <person name="Otillar R."/>
            <person name="Spatafora J.W."/>
            <person name="Yadav J.S."/>
            <person name="Aerts A."/>
            <person name="Benoit I."/>
            <person name="Boyd A."/>
            <person name="Carlson A."/>
            <person name="Copeland A."/>
            <person name="Coutinho P.M."/>
            <person name="de Vries R.P."/>
            <person name="Ferreira P."/>
            <person name="Findley K."/>
            <person name="Foster B."/>
            <person name="Gaskell J."/>
            <person name="Glotzer D."/>
            <person name="Gorecki P."/>
            <person name="Heitman J."/>
            <person name="Hesse C."/>
            <person name="Hori C."/>
            <person name="Igarashi K."/>
            <person name="Jurgens J.A."/>
            <person name="Kallen N."/>
            <person name="Kersten P."/>
            <person name="Kohler A."/>
            <person name="Kuees U."/>
            <person name="Kumar T.K.A."/>
            <person name="Kuo A."/>
            <person name="LaButti K."/>
            <person name="Larrondo L.F."/>
            <person name="Lindquist E."/>
            <person name="Ling A."/>
            <person name="Lombard V."/>
            <person name="Lucas S."/>
            <person name="Lundell T."/>
            <person name="Martin R."/>
            <person name="McLaughlin D.J."/>
            <person name="Morgenstern I."/>
            <person name="Morin E."/>
            <person name="Murat C."/>
            <person name="Nagy L.G."/>
            <person name="Nolan M."/>
            <person name="Ohm R.A."/>
            <person name="Patyshakuliyeva A."/>
            <person name="Rokas A."/>
            <person name="Ruiz-Duenas F.J."/>
            <person name="Sabat G."/>
            <person name="Salamov A."/>
            <person name="Samejima M."/>
            <person name="Schmutz J."/>
            <person name="Slot J.C."/>
            <person name="St John F."/>
            <person name="Stenlid J."/>
            <person name="Sun H."/>
            <person name="Sun S."/>
            <person name="Syed K."/>
            <person name="Tsang A."/>
            <person name="Wiebenga A."/>
            <person name="Young D."/>
            <person name="Pisabarro A."/>
            <person name="Eastwood D.C."/>
            <person name="Martin F."/>
            <person name="Cullen D."/>
            <person name="Grigoriev I.V."/>
            <person name="Hibbett D.S."/>
        </authorList>
    </citation>
    <scope>NUCLEOTIDE SEQUENCE [LARGE SCALE GENOMIC DNA]</scope>
    <source>
        <strain evidence="10">RWD-64-598 SS2</strain>
    </source>
</reference>
<dbReference type="GeneID" id="19208931"/>
<feature type="region of interest" description="Disordered" evidence="6">
    <location>
        <begin position="291"/>
        <end position="343"/>
    </location>
</feature>
<dbReference type="Pfam" id="PF20684">
    <property type="entry name" value="Fung_rhodopsin"/>
    <property type="match status" value="1"/>
</dbReference>
<dbReference type="PANTHER" id="PTHR33048:SF146">
    <property type="entry name" value="INTEGRAL MEMBRANE PROTEIN"/>
    <property type="match status" value="1"/>
</dbReference>
<keyword evidence="10" id="KW-1185">Reference proteome</keyword>
<dbReference type="KEGG" id="cput:CONPUDRAFT_71472"/>
<keyword evidence="2 7" id="KW-0812">Transmembrane</keyword>
<gene>
    <name evidence="9" type="ORF">CONPUDRAFT_71472</name>
</gene>
<name>A0A5M3MUN7_CONPW</name>
<comment type="subcellular location">
    <subcellularLocation>
        <location evidence="1">Membrane</location>
        <topology evidence="1">Multi-pass membrane protein</topology>
    </subcellularLocation>
</comment>
<proteinExistence type="inferred from homology"/>
<comment type="similarity">
    <text evidence="5">Belongs to the SAT4 family.</text>
</comment>
<evidence type="ECO:0000256" key="7">
    <source>
        <dbReference type="SAM" id="Phobius"/>
    </source>
</evidence>
<dbReference type="Proteomes" id="UP000053558">
    <property type="component" value="Unassembled WGS sequence"/>
</dbReference>
<feature type="domain" description="Rhodopsin" evidence="8">
    <location>
        <begin position="37"/>
        <end position="219"/>
    </location>
</feature>
<feature type="transmembrane region" description="Helical" evidence="7">
    <location>
        <begin position="152"/>
        <end position="176"/>
    </location>
</feature>
<feature type="transmembrane region" description="Helical" evidence="7">
    <location>
        <begin position="20"/>
        <end position="39"/>
    </location>
</feature>
<dbReference type="PANTHER" id="PTHR33048">
    <property type="entry name" value="PTH11-LIKE INTEGRAL MEMBRANE PROTEIN (AFU_ORTHOLOGUE AFUA_5G11245)"/>
    <property type="match status" value="1"/>
</dbReference>
<protein>
    <recommendedName>
        <fullName evidence="8">Rhodopsin domain-containing protein</fullName>
    </recommendedName>
</protein>
<sequence length="343" mass="38074">MAKNEVYQSILPPGLSKTYLGIQTGFYAFALVLTAFRLWIRRGRYWWEDVFALLAGLFCVLCIVGMWLMFIPHAPMVDRAFQWLGVVTFANVVWFTRTSILISIMRISTSARFSLLIRVSLALFLVLWAVEFSAKMWLCGSNLTYACQTTQVYADVIISMDVASTFVLVALPLIMLWNVKLARIPKTLILLVFGVGVITAATPLTGITGHIQCAADLTVCNFLVTVTFVYRVIEAHKAREIRSAYMTDKASAANRPHVTSLDFATAIRYTNDLVEGLDMLTTVDLGSVNFDNDSGRENGHGRSTIAWDPAWDNNGTRTGRTRGRSGTGTMPSSEAASRDPLRC</sequence>
<feature type="transmembrane region" description="Helical" evidence="7">
    <location>
        <begin position="51"/>
        <end position="71"/>
    </location>
</feature>
<dbReference type="GO" id="GO:0016020">
    <property type="term" value="C:membrane"/>
    <property type="evidence" value="ECO:0007669"/>
    <property type="project" value="UniProtKB-SubCell"/>
</dbReference>
<feature type="transmembrane region" description="Helical" evidence="7">
    <location>
        <begin position="83"/>
        <end position="103"/>
    </location>
</feature>
<dbReference type="AlphaFoldDB" id="A0A5M3MUN7"/>
<dbReference type="RefSeq" id="XP_007766431.1">
    <property type="nucleotide sequence ID" value="XM_007768241.1"/>
</dbReference>
<evidence type="ECO:0000256" key="2">
    <source>
        <dbReference type="ARBA" id="ARBA00022692"/>
    </source>
</evidence>
<evidence type="ECO:0000313" key="9">
    <source>
        <dbReference type="EMBL" id="EIW82750.1"/>
    </source>
</evidence>
<feature type="transmembrane region" description="Helical" evidence="7">
    <location>
        <begin position="188"/>
        <end position="208"/>
    </location>
</feature>
<evidence type="ECO:0000259" key="8">
    <source>
        <dbReference type="Pfam" id="PF20684"/>
    </source>
</evidence>
<evidence type="ECO:0000313" key="10">
    <source>
        <dbReference type="Proteomes" id="UP000053558"/>
    </source>
</evidence>
<evidence type="ECO:0000256" key="3">
    <source>
        <dbReference type="ARBA" id="ARBA00022989"/>
    </source>
</evidence>
<dbReference type="InterPro" id="IPR049326">
    <property type="entry name" value="Rhodopsin_dom_fungi"/>
</dbReference>
<keyword evidence="4 7" id="KW-0472">Membrane</keyword>
<feature type="transmembrane region" description="Helical" evidence="7">
    <location>
        <begin position="115"/>
        <end position="132"/>
    </location>
</feature>
<evidence type="ECO:0000256" key="5">
    <source>
        <dbReference type="ARBA" id="ARBA00038359"/>
    </source>
</evidence>
<dbReference type="InterPro" id="IPR052337">
    <property type="entry name" value="SAT4-like"/>
</dbReference>
<evidence type="ECO:0000256" key="1">
    <source>
        <dbReference type="ARBA" id="ARBA00004141"/>
    </source>
</evidence>